<dbReference type="AlphaFoldDB" id="A0AAV3PXK7"/>
<dbReference type="PANTHER" id="PTHR32468:SF22">
    <property type="entry name" value="CATION_H(+) ANTIPORTER 3-LIKE"/>
    <property type="match status" value="1"/>
</dbReference>
<dbReference type="GO" id="GO:0006813">
    <property type="term" value="P:potassium ion transport"/>
    <property type="evidence" value="ECO:0007669"/>
    <property type="project" value="UniProtKB-KW"/>
</dbReference>
<dbReference type="PANTHER" id="PTHR32468">
    <property type="entry name" value="CATION/H + ANTIPORTER"/>
    <property type="match status" value="1"/>
</dbReference>
<proteinExistence type="predicted"/>
<comment type="caution">
    <text evidence="7">The sequence shown here is derived from an EMBL/GenBank/DDBJ whole genome shotgun (WGS) entry which is preliminary data.</text>
</comment>
<feature type="domain" description="Cation/H(+) antiporter central" evidence="5">
    <location>
        <begin position="91"/>
        <end position="215"/>
    </location>
</feature>
<keyword evidence="3" id="KW-0630">Potassium</keyword>
<evidence type="ECO:0000256" key="3">
    <source>
        <dbReference type="ARBA" id="ARBA00022958"/>
    </source>
</evidence>
<gene>
    <name evidence="7" type="ORF">LIER_38076</name>
</gene>
<evidence type="ECO:0000313" key="7">
    <source>
        <dbReference type="EMBL" id="GAA0155391.1"/>
    </source>
</evidence>
<evidence type="ECO:0000259" key="6">
    <source>
        <dbReference type="Pfam" id="PF23259"/>
    </source>
</evidence>
<protein>
    <submittedName>
        <fullName evidence="7">Transporter</fullName>
    </submittedName>
</protein>
<dbReference type="EMBL" id="BAABME010018899">
    <property type="protein sequence ID" value="GAA0155391.1"/>
    <property type="molecule type" value="Genomic_DNA"/>
</dbReference>
<evidence type="ECO:0000256" key="4">
    <source>
        <dbReference type="ARBA" id="ARBA00023065"/>
    </source>
</evidence>
<keyword evidence="2" id="KW-0633">Potassium transport</keyword>
<name>A0AAV3PXK7_LITER</name>
<accession>A0AAV3PXK7</accession>
<dbReference type="Pfam" id="PF23256">
    <property type="entry name" value="CHX17_2nd"/>
    <property type="match status" value="1"/>
</dbReference>
<feature type="domain" description="Cation/H(+) antiporter C-terminal" evidence="6">
    <location>
        <begin position="228"/>
        <end position="371"/>
    </location>
</feature>
<dbReference type="GO" id="GO:0098662">
    <property type="term" value="P:inorganic cation transmembrane transport"/>
    <property type="evidence" value="ECO:0007669"/>
    <property type="project" value="TreeGrafter"/>
</dbReference>
<dbReference type="Proteomes" id="UP001454036">
    <property type="component" value="Unassembled WGS sequence"/>
</dbReference>
<organism evidence="7 8">
    <name type="scientific">Lithospermum erythrorhizon</name>
    <name type="common">Purple gromwell</name>
    <name type="synonym">Lithospermum officinale var. erythrorhizon</name>
    <dbReference type="NCBI Taxonomy" id="34254"/>
    <lineage>
        <taxon>Eukaryota</taxon>
        <taxon>Viridiplantae</taxon>
        <taxon>Streptophyta</taxon>
        <taxon>Embryophyta</taxon>
        <taxon>Tracheophyta</taxon>
        <taxon>Spermatophyta</taxon>
        <taxon>Magnoliopsida</taxon>
        <taxon>eudicotyledons</taxon>
        <taxon>Gunneridae</taxon>
        <taxon>Pentapetalae</taxon>
        <taxon>asterids</taxon>
        <taxon>lamiids</taxon>
        <taxon>Boraginales</taxon>
        <taxon>Boraginaceae</taxon>
        <taxon>Boraginoideae</taxon>
        <taxon>Lithospermeae</taxon>
        <taxon>Lithospermum</taxon>
    </lineage>
</organism>
<evidence type="ECO:0000259" key="5">
    <source>
        <dbReference type="Pfam" id="PF23256"/>
    </source>
</evidence>
<keyword evidence="1" id="KW-0813">Transport</keyword>
<keyword evidence="8" id="KW-1185">Reference proteome</keyword>
<evidence type="ECO:0000313" key="8">
    <source>
        <dbReference type="Proteomes" id="UP001454036"/>
    </source>
</evidence>
<evidence type="ECO:0000256" key="2">
    <source>
        <dbReference type="ARBA" id="ARBA00022538"/>
    </source>
</evidence>
<keyword evidence="4" id="KW-0406">Ion transport</keyword>
<sequence>MCTISMVYNEEDFSVMVLSVLLIAAITNTLAKSTYDYSFSYIGYNKRTIQHEGVDGELTILQCIYRLDDVFPMTKLVEVSMPDEKSPVSISVMHLGELVGRASPQLIDHKFSQKEILSSSIPRSQELFEYFVNFEQKNTGLVHVQFFSAISMFKFMHQDICSLAFKQSVSLIILPFHRKWNHQGKVISDNNNLRAVNSNVLKMLPCSVGILVDRQKVHHSLPTTPSSCNVAVIFIGGPDDIEALSYGKRMARSPRVHLTVVQFLAETNAFVNEWDEILDTEALRELKVAGKDNIVYRKEVVKHGAETALIIHELEESCDLILVGRRHKENLPQLYGLTEWNEFPELGPLGDIMAISEIKKPHSVLVVQQQAIKQK</sequence>
<dbReference type="InterPro" id="IPR050794">
    <property type="entry name" value="CPA2_transporter"/>
</dbReference>
<evidence type="ECO:0000256" key="1">
    <source>
        <dbReference type="ARBA" id="ARBA00022448"/>
    </source>
</evidence>
<dbReference type="Pfam" id="PF23259">
    <property type="entry name" value="CHX17_C"/>
    <property type="match status" value="1"/>
</dbReference>
<dbReference type="GO" id="GO:0006885">
    <property type="term" value="P:regulation of pH"/>
    <property type="evidence" value="ECO:0007669"/>
    <property type="project" value="TreeGrafter"/>
</dbReference>
<dbReference type="InterPro" id="IPR057291">
    <property type="entry name" value="CHX17_2nd"/>
</dbReference>
<dbReference type="InterPro" id="IPR057290">
    <property type="entry name" value="CHX17_C"/>
</dbReference>
<reference evidence="7 8" key="1">
    <citation type="submission" date="2024-01" db="EMBL/GenBank/DDBJ databases">
        <title>The complete chloroplast genome sequence of Lithospermum erythrorhizon: insights into the phylogenetic relationship among Boraginaceae species and the maternal lineages of purple gromwells.</title>
        <authorList>
            <person name="Okada T."/>
            <person name="Watanabe K."/>
        </authorList>
    </citation>
    <scope>NUCLEOTIDE SEQUENCE [LARGE SCALE GENOMIC DNA]</scope>
</reference>
<dbReference type="GO" id="GO:0012505">
    <property type="term" value="C:endomembrane system"/>
    <property type="evidence" value="ECO:0007669"/>
    <property type="project" value="TreeGrafter"/>
</dbReference>
<dbReference type="Gene3D" id="3.40.50.12370">
    <property type="match status" value="1"/>
</dbReference>